<evidence type="ECO:0000259" key="2">
    <source>
        <dbReference type="Pfam" id="PF21537"/>
    </source>
</evidence>
<sequence length="314" mass="36976">MEDYKIPVYLITGFLESGKTSFIQFTIQQDYFADGEKTLLIACEEGEEEYDLSMLANYNTVLEMIEEPEEFTPEFLKRMNEKYHPERVMIEYNGMWSVDQILQMRMPEFWEIYQIITILDGEHFQLYLNNIKAQAIELLTKTDMIIFNRCTQDSPLALYQRTIKSVNRRAGIVFESEDGEMEPPEEEPPYDLNAEIINIADQDYGFWYIDVQEHPERYVNKLVRFRAKAMVSKRFPENIFVPGRNAMTCCEADIRFIGFLCHYRNAKRIAPKQWIYVTAKVKWEYSAAYKEEGPVLYAKGVAVTSAPEEELVYF</sequence>
<proteinExistence type="predicted"/>
<gene>
    <name evidence="3" type="ORF">IAC96_03355</name>
</gene>
<dbReference type="AlphaFoldDB" id="A0A9D1ECS6"/>
<name>A0A9D1ECS6_9FIRM</name>
<accession>A0A9D1ECS6</accession>
<dbReference type="SUPFAM" id="SSF52540">
    <property type="entry name" value="P-loop containing nucleoside triphosphate hydrolases"/>
    <property type="match status" value="1"/>
</dbReference>
<dbReference type="Pfam" id="PF02492">
    <property type="entry name" value="cobW"/>
    <property type="match status" value="1"/>
</dbReference>
<organism evidence="3 4">
    <name type="scientific">Candidatus Fimimorpha faecalis</name>
    <dbReference type="NCBI Taxonomy" id="2840824"/>
    <lineage>
        <taxon>Bacteria</taxon>
        <taxon>Bacillati</taxon>
        <taxon>Bacillota</taxon>
        <taxon>Clostridia</taxon>
        <taxon>Eubacteriales</taxon>
        <taxon>Candidatus Fimimorpha</taxon>
    </lineage>
</organism>
<dbReference type="InterPro" id="IPR048447">
    <property type="entry name" value="DUF1980_C"/>
</dbReference>
<reference evidence="3" key="1">
    <citation type="submission" date="2020-10" db="EMBL/GenBank/DDBJ databases">
        <authorList>
            <person name="Gilroy R."/>
        </authorList>
    </citation>
    <scope>NUCLEOTIDE SEQUENCE</scope>
    <source>
        <strain evidence="3">ChiW13-3771</strain>
    </source>
</reference>
<feature type="domain" description="CobW/HypB/UreG nucleotide-binding" evidence="1">
    <location>
        <begin position="7"/>
        <end position="171"/>
    </location>
</feature>
<dbReference type="Pfam" id="PF21537">
    <property type="entry name" value="DUF1980_C"/>
    <property type="match status" value="1"/>
</dbReference>
<dbReference type="Gene3D" id="3.40.50.300">
    <property type="entry name" value="P-loop containing nucleotide triphosphate hydrolases"/>
    <property type="match status" value="1"/>
</dbReference>
<dbReference type="EMBL" id="DVHN01000038">
    <property type="protein sequence ID" value="HIR87967.1"/>
    <property type="molecule type" value="Genomic_DNA"/>
</dbReference>
<feature type="domain" description="DUF1980" evidence="2">
    <location>
        <begin position="186"/>
        <end position="313"/>
    </location>
</feature>
<dbReference type="Proteomes" id="UP000824201">
    <property type="component" value="Unassembled WGS sequence"/>
</dbReference>
<reference evidence="3" key="2">
    <citation type="journal article" date="2021" name="PeerJ">
        <title>Extensive microbial diversity within the chicken gut microbiome revealed by metagenomics and culture.</title>
        <authorList>
            <person name="Gilroy R."/>
            <person name="Ravi A."/>
            <person name="Getino M."/>
            <person name="Pursley I."/>
            <person name="Horton D.L."/>
            <person name="Alikhan N.F."/>
            <person name="Baker D."/>
            <person name="Gharbi K."/>
            <person name="Hall N."/>
            <person name="Watson M."/>
            <person name="Adriaenssens E.M."/>
            <person name="Foster-Nyarko E."/>
            <person name="Jarju S."/>
            <person name="Secka A."/>
            <person name="Antonio M."/>
            <person name="Oren A."/>
            <person name="Chaudhuri R.R."/>
            <person name="La Ragione R."/>
            <person name="Hildebrand F."/>
            <person name="Pallen M.J."/>
        </authorList>
    </citation>
    <scope>NUCLEOTIDE SEQUENCE</scope>
    <source>
        <strain evidence="3">ChiW13-3771</strain>
    </source>
</reference>
<dbReference type="InterPro" id="IPR027417">
    <property type="entry name" value="P-loop_NTPase"/>
</dbReference>
<evidence type="ECO:0000313" key="3">
    <source>
        <dbReference type="EMBL" id="HIR87967.1"/>
    </source>
</evidence>
<evidence type="ECO:0000259" key="1">
    <source>
        <dbReference type="Pfam" id="PF02492"/>
    </source>
</evidence>
<evidence type="ECO:0000313" key="4">
    <source>
        <dbReference type="Proteomes" id="UP000824201"/>
    </source>
</evidence>
<protein>
    <submittedName>
        <fullName evidence="3">GTPase</fullName>
    </submittedName>
</protein>
<dbReference type="InterPro" id="IPR003495">
    <property type="entry name" value="CobW/HypB/UreG_nucleotide-bd"/>
</dbReference>
<comment type="caution">
    <text evidence="3">The sequence shown here is derived from an EMBL/GenBank/DDBJ whole genome shotgun (WGS) entry which is preliminary data.</text>
</comment>